<dbReference type="CDD" id="cd06171">
    <property type="entry name" value="Sigma70_r4"/>
    <property type="match status" value="1"/>
</dbReference>
<dbReference type="InterPro" id="IPR014284">
    <property type="entry name" value="RNA_pol_sigma-70_dom"/>
</dbReference>
<dbReference type="InterPro" id="IPR007630">
    <property type="entry name" value="RNA_pol_sigma70_r4"/>
</dbReference>
<dbReference type="InterPro" id="IPR000943">
    <property type="entry name" value="RNA_pol_sigma70"/>
</dbReference>
<dbReference type="InterPro" id="IPR013324">
    <property type="entry name" value="RNA_pol_sigma_r3/r4-like"/>
</dbReference>
<dbReference type="Gene3D" id="1.20.140.160">
    <property type="match status" value="1"/>
</dbReference>
<organism evidence="2">
    <name type="scientific">uncultured Caudovirales phage</name>
    <dbReference type="NCBI Taxonomy" id="2100421"/>
    <lineage>
        <taxon>Viruses</taxon>
        <taxon>Duplodnaviria</taxon>
        <taxon>Heunggongvirae</taxon>
        <taxon>Uroviricota</taxon>
        <taxon>Caudoviricetes</taxon>
        <taxon>Peduoviridae</taxon>
        <taxon>Maltschvirus</taxon>
        <taxon>Maltschvirus maltsch</taxon>
    </lineage>
</organism>
<feature type="domain" description="RNA polymerase sigma-70 region 4" evidence="1">
    <location>
        <begin position="72"/>
        <end position="116"/>
    </location>
</feature>
<dbReference type="SUPFAM" id="SSF88659">
    <property type="entry name" value="Sigma3 and sigma4 domains of RNA polymerase sigma factors"/>
    <property type="match status" value="1"/>
</dbReference>
<evidence type="ECO:0000259" key="1">
    <source>
        <dbReference type="Pfam" id="PF04545"/>
    </source>
</evidence>
<dbReference type="PRINTS" id="PR00046">
    <property type="entry name" value="SIGMA70FCT"/>
</dbReference>
<protein>
    <submittedName>
        <fullName evidence="2">RNA polymerase sigma-70 like domain</fullName>
    </submittedName>
</protein>
<dbReference type="NCBIfam" id="TIGR02937">
    <property type="entry name" value="sigma70-ECF"/>
    <property type="match status" value="1"/>
</dbReference>
<sequence length="145" mass="17373">MTAANMSRGRGTPWYGKLMTDTLPSEVKSIWYSRDDELPELPQHKWSWELQDDMEQVEHRELLTKILADAPLTDRQWLVVELVVIEELTLREVGQRLDLTQERVRQIYLQAMRKLRRHQFQVTGTQAYKLDCEVTTWSQWKWSKQ</sequence>
<proteinExistence type="predicted"/>
<evidence type="ECO:0000313" key="2">
    <source>
        <dbReference type="EMBL" id="CAB4141446.1"/>
    </source>
</evidence>
<gene>
    <name evidence="2" type="ORF">UFOVP417_16</name>
</gene>
<name>A0A6J5M8T6_9CAUD</name>
<dbReference type="EMBL" id="LR796393">
    <property type="protein sequence ID" value="CAB4141446.1"/>
    <property type="molecule type" value="Genomic_DNA"/>
</dbReference>
<accession>A0A6J5M8T6</accession>
<dbReference type="GO" id="GO:0006352">
    <property type="term" value="P:DNA-templated transcription initiation"/>
    <property type="evidence" value="ECO:0007669"/>
    <property type="project" value="InterPro"/>
</dbReference>
<dbReference type="GO" id="GO:0003700">
    <property type="term" value="F:DNA-binding transcription factor activity"/>
    <property type="evidence" value="ECO:0007669"/>
    <property type="project" value="InterPro"/>
</dbReference>
<dbReference type="Pfam" id="PF04545">
    <property type="entry name" value="Sigma70_r4"/>
    <property type="match status" value="1"/>
</dbReference>
<reference evidence="2" key="1">
    <citation type="submission" date="2020-04" db="EMBL/GenBank/DDBJ databases">
        <authorList>
            <person name="Chiriac C."/>
            <person name="Salcher M."/>
            <person name="Ghai R."/>
            <person name="Kavagutti S V."/>
        </authorList>
    </citation>
    <scope>NUCLEOTIDE SEQUENCE</scope>
</reference>